<accession>A0A6S7CW69</accession>
<keyword evidence="2" id="KW-1185">Reference proteome</keyword>
<reference evidence="1 2" key="1">
    <citation type="submission" date="2020-04" db="EMBL/GenBank/DDBJ databases">
        <authorList>
            <person name="De Canck E."/>
        </authorList>
    </citation>
    <scope>NUCLEOTIDE SEQUENCE [LARGE SCALE GENOMIC DNA]</scope>
    <source>
        <strain evidence="1 2">LMG 28138</strain>
    </source>
</reference>
<gene>
    <name evidence="1" type="ORF">LMG28138_04603</name>
</gene>
<dbReference type="InterPro" id="IPR054188">
    <property type="entry name" value="DUF6893"/>
</dbReference>
<evidence type="ECO:0000313" key="1">
    <source>
        <dbReference type="EMBL" id="CAB3799177.1"/>
    </source>
</evidence>
<evidence type="ECO:0000313" key="2">
    <source>
        <dbReference type="Proteomes" id="UP000494115"/>
    </source>
</evidence>
<name>A0A6S7CW69_9BURK</name>
<dbReference type="Pfam" id="PF21833">
    <property type="entry name" value="DUF6893"/>
    <property type="match status" value="1"/>
</dbReference>
<proteinExistence type="predicted"/>
<sequence>MKYAMKYLFLSALIIGVAANLKDLRRYIRIRNM</sequence>
<dbReference type="Proteomes" id="UP000494115">
    <property type="component" value="Unassembled WGS sequence"/>
</dbReference>
<organism evidence="1 2">
    <name type="scientific">Pararobbsia alpina</name>
    <dbReference type="NCBI Taxonomy" id="621374"/>
    <lineage>
        <taxon>Bacteria</taxon>
        <taxon>Pseudomonadati</taxon>
        <taxon>Pseudomonadota</taxon>
        <taxon>Betaproteobacteria</taxon>
        <taxon>Burkholderiales</taxon>
        <taxon>Burkholderiaceae</taxon>
        <taxon>Pararobbsia</taxon>
    </lineage>
</organism>
<protein>
    <submittedName>
        <fullName evidence="1">Uncharacterized protein</fullName>
    </submittedName>
</protein>
<dbReference type="AlphaFoldDB" id="A0A6S7CW69"/>
<dbReference type="EMBL" id="CADIKM010000032">
    <property type="protein sequence ID" value="CAB3799177.1"/>
    <property type="molecule type" value="Genomic_DNA"/>
</dbReference>